<dbReference type="EMBL" id="JAVRRD010000004">
    <property type="protein sequence ID" value="KAK5060253.1"/>
    <property type="molecule type" value="Genomic_DNA"/>
</dbReference>
<comment type="caution">
    <text evidence="2">The sequence shown here is derived from an EMBL/GenBank/DDBJ whole genome shotgun (WGS) entry which is preliminary data.</text>
</comment>
<gene>
    <name evidence="2" type="ORF">LTR84_010138</name>
</gene>
<proteinExistence type="predicted"/>
<evidence type="ECO:0000256" key="1">
    <source>
        <dbReference type="SAM" id="SignalP"/>
    </source>
</evidence>
<dbReference type="GeneID" id="89978296"/>
<keyword evidence="3" id="KW-1185">Reference proteome</keyword>
<protein>
    <submittedName>
        <fullName evidence="2">Uncharacterized protein</fullName>
    </submittedName>
</protein>
<accession>A0AAV9NMS5</accession>
<evidence type="ECO:0000313" key="3">
    <source>
        <dbReference type="Proteomes" id="UP001358417"/>
    </source>
</evidence>
<organism evidence="2 3">
    <name type="scientific">Exophiala bonariae</name>
    <dbReference type="NCBI Taxonomy" id="1690606"/>
    <lineage>
        <taxon>Eukaryota</taxon>
        <taxon>Fungi</taxon>
        <taxon>Dikarya</taxon>
        <taxon>Ascomycota</taxon>
        <taxon>Pezizomycotina</taxon>
        <taxon>Eurotiomycetes</taxon>
        <taxon>Chaetothyriomycetidae</taxon>
        <taxon>Chaetothyriales</taxon>
        <taxon>Herpotrichiellaceae</taxon>
        <taxon>Exophiala</taxon>
    </lineage>
</organism>
<keyword evidence="1" id="KW-0732">Signal</keyword>
<feature type="signal peptide" evidence="1">
    <location>
        <begin position="1"/>
        <end position="21"/>
    </location>
</feature>
<evidence type="ECO:0000313" key="2">
    <source>
        <dbReference type="EMBL" id="KAK5060253.1"/>
    </source>
</evidence>
<feature type="chain" id="PRO_5043653688" evidence="1">
    <location>
        <begin position="22"/>
        <end position="157"/>
    </location>
</feature>
<sequence length="157" mass="16599">MSGVVVCPAIAVVTLVELSGADEVVVDDAKLVLDIKVSVLEVSPTEVVISVVELVVYSGVVPVAEVYAAEVVRSDVEVSTLDVVGATDTSELMLDADEGSDETVLDAKSEVDEVTELNVEEYSIVLEVSATVVLDKKDVDVARRKFDVEVVASCDVK</sequence>
<reference evidence="2 3" key="1">
    <citation type="submission" date="2023-08" db="EMBL/GenBank/DDBJ databases">
        <title>Black Yeasts Isolated from many extreme environments.</title>
        <authorList>
            <person name="Coleine C."/>
            <person name="Stajich J.E."/>
            <person name="Selbmann L."/>
        </authorList>
    </citation>
    <scope>NUCLEOTIDE SEQUENCE [LARGE SCALE GENOMIC DNA]</scope>
    <source>
        <strain evidence="2 3">CCFEE 5792</strain>
    </source>
</reference>
<dbReference type="AlphaFoldDB" id="A0AAV9NMS5"/>
<name>A0AAV9NMS5_9EURO</name>
<dbReference type="RefSeq" id="XP_064710074.1">
    <property type="nucleotide sequence ID" value="XM_064853675.1"/>
</dbReference>
<dbReference type="Proteomes" id="UP001358417">
    <property type="component" value="Unassembled WGS sequence"/>
</dbReference>